<organism evidence="5">
    <name type="scientific">Schistocephalus solidus</name>
    <name type="common">Tapeworm</name>
    <dbReference type="NCBI Taxonomy" id="70667"/>
    <lineage>
        <taxon>Eukaryota</taxon>
        <taxon>Metazoa</taxon>
        <taxon>Spiralia</taxon>
        <taxon>Lophotrochozoa</taxon>
        <taxon>Platyhelminthes</taxon>
        <taxon>Cestoda</taxon>
        <taxon>Eucestoda</taxon>
        <taxon>Diphyllobothriidea</taxon>
        <taxon>Diphyllobothriidae</taxon>
        <taxon>Schistocephalus</taxon>
    </lineage>
</organism>
<keyword evidence="4" id="KW-1185">Reference proteome</keyword>
<dbReference type="WBParaSite" id="SSLN_0000657501-mRNA-1">
    <property type="protein sequence ID" value="SSLN_0000657501-mRNA-1"/>
    <property type="gene ID" value="SSLN_0000657501"/>
</dbReference>
<dbReference type="Proteomes" id="UP000275846">
    <property type="component" value="Unassembled WGS sequence"/>
</dbReference>
<name>A0A183SQ75_SCHSO</name>
<reference evidence="5" key="1">
    <citation type="submission" date="2016-06" db="UniProtKB">
        <authorList>
            <consortium name="WormBaseParasite"/>
        </authorList>
    </citation>
    <scope>IDENTIFICATION</scope>
</reference>
<evidence type="ECO:0000313" key="3">
    <source>
        <dbReference type="EMBL" id="VDL92758.1"/>
    </source>
</evidence>
<feature type="domain" description="Kinesin-like protein KIF6/9 C-terminal" evidence="2">
    <location>
        <begin position="39"/>
        <end position="95"/>
    </location>
</feature>
<dbReference type="Pfam" id="PF23735">
    <property type="entry name" value="KIF9"/>
    <property type="match status" value="2"/>
</dbReference>
<reference evidence="3 4" key="2">
    <citation type="submission" date="2018-11" db="EMBL/GenBank/DDBJ databases">
        <authorList>
            <consortium name="Pathogen Informatics"/>
        </authorList>
    </citation>
    <scope>NUCLEOTIDE SEQUENCE [LARGE SCALE GENOMIC DNA]</scope>
    <source>
        <strain evidence="3 4">NST_G2</strain>
    </source>
</reference>
<evidence type="ECO:0000259" key="2">
    <source>
        <dbReference type="Pfam" id="PF23735"/>
    </source>
</evidence>
<accession>A0A183SQ75</accession>
<protein>
    <submittedName>
        <fullName evidence="5">Augmin complex subunit msd5</fullName>
    </submittedName>
</protein>
<evidence type="ECO:0000313" key="4">
    <source>
        <dbReference type="Proteomes" id="UP000275846"/>
    </source>
</evidence>
<dbReference type="InterPro" id="IPR056524">
    <property type="entry name" value="KIF6/9_C"/>
</dbReference>
<sequence length="211" mass="24157">MLQNIAVAKLYYVMAPARKLFTVKGLFVTPQGIEPCSSSRSDIYEQFKRDHHSSALIEMHKEFLRKQYAEAKRLGECLNEYKNAIAATKLQLSNASSTDSTLRNKLANNNQNYLESFQQLAQVKVSIEHTQHQLQTLKAQILQEFDVWWSKECTNVAGRPVVEESQPTFEDEDIKTEDITLSIPLTGDPFVDADILEFVRARETCKRTRVT</sequence>
<dbReference type="EMBL" id="UYSU01033658">
    <property type="protein sequence ID" value="VDL92758.1"/>
    <property type="molecule type" value="Genomic_DNA"/>
</dbReference>
<proteinExistence type="predicted"/>
<dbReference type="OrthoDB" id="3176171at2759"/>
<dbReference type="AlphaFoldDB" id="A0A183SQ75"/>
<dbReference type="STRING" id="70667.A0A183SQ75"/>
<keyword evidence="1" id="KW-0175">Coiled coil</keyword>
<evidence type="ECO:0000313" key="5">
    <source>
        <dbReference type="WBParaSite" id="SSLN_0000657501-mRNA-1"/>
    </source>
</evidence>
<feature type="coiled-coil region" evidence="1">
    <location>
        <begin position="78"/>
        <end position="140"/>
    </location>
</feature>
<feature type="domain" description="Kinesin-like protein KIF6/9 C-terminal" evidence="2">
    <location>
        <begin position="97"/>
        <end position="155"/>
    </location>
</feature>
<gene>
    <name evidence="3" type="ORF">SSLN_LOCUS6373</name>
</gene>
<evidence type="ECO:0000256" key="1">
    <source>
        <dbReference type="SAM" id="Coils"/>
    </source>
</evidence>